<evidence type="ECO:0000313" key="2">
    <source>
        <dbReference type="EMBL" id="EMZ36392.1"/>
    </source>
</evidence>
<sequence>MKHIKLFWESLDDMTTILKKEWFLELVACTLAGFVLGIIFSPKKTTIIGCNNGNGHLDTQLDDQVED</sequence>
<protein>
    <submittedName>
        <fullName evidence="2">Uncharacterized protein</fullName>
    </submittedName>
</protein>
<keyword evidence="3" id="KW-1185">Reference proteome</keyword>
<feature type="transmembrane region" description="Helical" evidence="1">
    <location>
        <begin position="21"/>
        <end position="40"/>
    </location>
</feature>
<keyword evidence="1" id="KW-1133">Transmembrane helix</keyword>
<proteinExistence type="predicted"/>
<keyword evidence="1" id="KW-0812">Transmembrane</keyword>
<dbReference type="PATRIC" id="fig|1235802.3.peg.816"/>
<dbReference type="Proteomes" id="UP000012589">
    <property type="component" value="Unassembled WGS sequence"/>
</dbReference>
<name>N2B461_9FIRM</name>
<reference evidence="2 3" key="1">
    <citation type="journal article" date="2014" name="Genome Announc.">
        <title>Draft genome sequences of the altered schaedler flora, a defined bacterial community from gnotobiotic mice.</title>
        <authorList>
            <person name="Wannemuehler M.J."/>
            <person name="Overstreet A.M."/>
            <person name="Ward D.V."/>
            <person name="Phillips G.J."/>
        </authorList>
    </citation>
    <scope>NUCLEOTIDE SEQUENCE [LARGE SCALE GENOMIC DNA]</scope>
    <source>
        <strain evidence="2 3">ASF492</strain>
    </source>
</reference>
<dbReference type="STRING" id="1235802.C823_00759"/>
<keyword evidence="1" id="KW-0472">Membrane</keyword>
<dbReference type="HOGENOM" id="CLU_2806053_0_0_9"/>
<evidence type="ECO:0000256" key="1">
    <source>
        <dbReference type="SAM" id="Phobius"/>
    </source>
</evidence>
<evidence type="ECO:0000313" key="3">
    <source>
        <dbReference type="Proteomes" id="UP000012589"/>
    </source>
</evidence>
<dbReference type="OrthoDB" id="2088356at2"/>
<gene>
    <name evidence="2" type="ORF">C823_00759</name>
</gene>
<accession>N2B461</accession>
<dbReference type="eggNOG" id="ENOG50325HN">
    <property type="taxonomic scope" value="Bacteria"/>
</dbReference>
<comment type="caution">
    <text evidence="2">The sequence shown here is derived from an EMBL/GenBank/DDBJ whole genome shotgun (WGS) entry which is preliminary data.</text>
</comment>
<organism evidence="2 3">
    <name type="scientific">Eubacterium plexicaudatum ASF492</name>
    <dbReference type="NCBI Taxonomy" id="1235802"/>
    <lineage>
        <taxon>Bacteria</taxon>
        <taxon>Bacillati</taxon>
        <taxon>Bacillota</taxon>
        <taxon>Clostridia</taxon>
        <taxon>Eubacteriales</taxon>
        <taxon>Eubacteriaceae</taxon>
        <taxon>Eubacterium</taxon>
    </lineage>
</organism>
<dbReference type="EMBL" id="AQFT01000023">
    <property type="protein sequence ID" value="EMZ36392.1"/>
    <property type="molecule type" value="Genomic_DNA"/>
</dbReference>
<dbReference type="AlphaFoldDB" id="N2B461"/>